<dbReference type="AlphaFoldDB" id="A0A7R9WV63"/>
<feature type="compositionally biased region" description="Polar residues" evidence="1">
    <location>
        <begin position="15"/>
        <end position="30"/>
    </location>
</feature>
<evidence type="ECO:0000313" key="2">
    <source>
        <dbReference type="EMBL" id="CAD8336650.1"/>
    </source>
</evidence>
<sequence length="123" mass="14241">MRSFASTAASILSEFDQYNMSSNNQRPQKQNNKEQNFHHKRTRKKRRGQDVPNNINIAQEKHQHGRRATCGRVTLLLPFSLRKQHNTIAHDHDEVVSRCAERRSVVSIREIQKGANAFAVRLP</sequence>
<dbReference type="EMBL" id="HBEF01014014">
    <property type="protein sequence ID" value="CAD8336650.1"/>
    <property type="molecule type" value="Transcribed_RNA"/>
</dbReference>
<proteinExistence type="predicted"/>
<accession>A0A7R9WV63</accession>
<protein>
    <submittedName>
        <fullName evidence="2">Uncharacterized protein</fullName>
    </submittedName>
</protein>
<feature type="compositionally biased region" description="Basic residues" evidence="1">
    <location>
        <begin position="38"/>
        <end position="47"/>
    </location>
</feature>
<organism evidence="2">
    <name type="scientific">Craspedostauros australis</name>
    <dbReference type="NCBI Taxonomy" id="1486917"/>
    <lineage>
        <taxon>Eukaryota</taxon>
        <taxon>Sar</taxon>
        <taxon>Stramenopiles</taxon>
        <taxon>Ochrophyta</taxon>
        <taxon>Bacillariophyta</taxon>
        <taxon>Bacillariophyceae</taxon>
        <taxon>Bacillariophycidae</taxon>
        <taxon>Naviculales</taxon>
        <taxon>Naviculaceae</taxon>
        <taxon>Craspedostauros</taxon>
    </lineage>
</organism>
<reference evidence="2" key="1">
    <citation type="submission" date="2021-01" db="EMBL/GenBank/DDBJ databases">
        <authorList>
            <person name="Corre E."/>
            <person name="Pelletier E."/>
            <person name="Niang G."/>
            <person name="Scheremetjew M."/>
            <person name="Finn R."/>
            <person name="Kale V."/>
            <person name="Holt S."/>
            <person name="Cochrane G."/>
            <person name="Meng A."/>
            <person name="Brown T."/>
            <person name="Cohen L."/>
        </authorList>
    </citation>
    <scope>NUCLEOTIDE SEQUENCE</scope>
    <source>
        <strain evidence="2">CCMP3328</strain>
    </source>
</reference>
<name>A0A7R9WV63_9STRA</name>
<evidence type="ECO:0000256" key="1">
    <source>
        <dbReference type="SAM" id="MobiDB-lite"/>
    </source>
</evidence>
<gene>
    <name evidence="2" type="ORF">CAUS1442_LOCUS8778</name>
</gene>
<feature type="region of interest" description="Disordered" evidence="1">
    <location>
        <begin position="15"/>
        <end position="53"/>
    </location>
</feature>